<evidence type="ECO:0000313" key="10">
    <source>
        <dbReference type="Proteomes" id="UP001180840"/>
    </source>
</evidence>
<evidence type="ECO:0000259" key="6">
    <source>
        <dbReference type="Pfam" id="PF00288"/>
    </source>
</evidence>
<evidence type="ECO:0000256" key="1">
    <source>
        <dbReference type="ARBA" id="ARBA00006566"/>
    </source>
</evidence>
<evidence type="ECO:0000256" key="5">
    <source>
        <dbReference type="ARBA" id="ARBA00022840"/>
    </source>
</evidence>
<dbReference type="EMBL" id="JAVDXZ010000001">
    <property type="protein sequence ID" value="MDR7329815.1"/>
    <property type="molecule type" value="Genomic_DNA"/>
</dbReference>
<name>A0ABU1ZYA0_9CORY</name>
<dbReference type="InterPro" id="IPR020568">
    <property type="entry name" value="Ribosomal_Su5_D2-typ_SF"/>
</dbReference>
<dbReference type="PANTHER" id="PTHR10457">
    <property type="entry name" value="MEVALONATE KINASE/GALACTOKINASE"/>
    <property type="match status" value="1"/>
</dbReference>
<dbReference type="InterPro" id="IPR014721">
    <property type="entry name" value="Ribsml_uS5_D2-typ_fold_subgr"/>
</dbReference>
<keyword evidence="5" id="KW-0067">ATP-binding</keyword>
<dbReference type="SUPFAM" id="SSF55060">
    <property type="entry name" value="GHMP Kinase, C-terminal domain"/>
    <property type="match status" value="1"/>
</dbReference>
<keyword evidence="4" id="KW-0418">Kinase</keyword>
<dbReference type="InterPro" id="IPR013750">
    <property type="entry name" value="GHMP_kinase_C_dom"/>
</dbReference>
<dbReference type="Pfam" id="PF08544">
    <property type="entry name" value="GHMP_kinases_C"/>
    <property type="match status" value="1"/>
</dbReference>
<accession>A0ABU1ZYA0</accession>
<evidence type="ECO:0000313" key="9">
    <source>
        <dbReference type="EMBL" id="MDR7329815.1"/>
    </source>
</evidence>
<protein>
    <submittedName>
        <fullName evidence="9">Galactokinase</fullName>
        <ecNumber evidence="9">2.7.1.6</ecNumber>
    </submittedName>
</protein>
<dbReference type="PANTHER" id="PTHR10457:SF7">
    <property type="entry name" value="GALACTOKINASE-RELATED"/>
    <property type="match status" value="1"/>
</dbReference>
<dbReference type="InterPro" id="IPR006204">
    <property type="entry name" value="GHMP_kinase_N_dom"/>
</dbReference>
<evidence type="ECO:0000256" key="3">
    <source>
        <dbReference type="ARBA" id="ARBA00022741"/>
    </source>
</evidence>
<dbReference type="Gene3D" id="3.30.70.890">
    <property type="entry name" value="GHMP kinase, C-terminal domain"/>
    <property type="match status" value="1"/>
</dbReference>
<dbReference type="PRINTS" id="PR00959">
    <property type="entry name" value="MEVGALKINASE"/>
</dbReference>
<feature type="domain" description="GHMP kinase N-terminal" evidence="6">
    <location>
        <begin position="140"/>
        <end position="201"/>
    </location>
</feature>
<dbReference type="GO" id="GO:0004335">
    <property type="term" value="F:galactokinase activity"/>
    <property type="evidence" value="ECO:0007669"/>
    <property type="project" value="UniProtKB-EC"/>
</dbReference>
<dbReference type="Pfam" id="PF00288">
    <property type="entry name" value="GHMP_kinases_N"/>
    <property type="match status" value="1"/>
</dbReference>
<reference evidence="9" key="1">
    <citation type="submission" date="2023-07" db="EMBL/GenBank/DDBJ databases">
        <title>Sequencing the genomes of 1000 actinobacteria strains.</title>
        <authorList>
            <person name="Klenk H.-P."/>
        </authorList>
    </citation>
    <scope>NUCLEOTIDE SEQUENCE</scope>
    <source>
        <strain evidence="9">DSM 107476</strain>
    </source>
</reference>
<keyword evidence="2 9" id="KW-0808">Transferase</keyword>
<dbReference type="Proteomes" id="UP001180840">
    <property type="component" value="Unassembled WGS sequence"/>
</dbReference>
<dbReference type="Gene3D" id="3.30.230.10">
    <property type="match status" value="1"/>
</dbReference>
<comment type="caution">
    <text evidence="9">The sequence shown here is derived from an EMBL/GenBank/DDBJ whole genome shotgun (WGS) entry which is preliminary data.</text>
</comment>
<gene>
    <name evidence="9" type="ORF">J2S39_001491</name>
</gene>
<dbReference type="EC" id="2.7.1.6" evidence="9"/>
<sequence length="434" mass="45380">MPMWTVTDTPAHERARRLHEEITGTGAVAVADAPATYPLIGEHVDHAGGLVIVGVADLRAAVAYSPRPDSVIRVSSQRYGADGAPGEVETDTIDVAVVSERAAEQQSAIDQEGQPVTPDAPVGGAAARVGGLVWTLVHRQLLSRETQGMDVTIVSDIPAGLGLGADTAVDAALAVALQAASPELGDAPLRARLAEIASQAADTFSARPALRARHTAALRCPGDTVSIIDYADGSVTQAPHPVNREVRGFVVGLPVEKQRDAAEAYALIRRQRLFLEEACRAFGTETLRQLPDAATRVLDWLQAVHKVRGPEEAASTEQADAWLSFIDAETGRAQRAARALRSRRGEEIGQLLAQSQAELNARLGLPASDELAELARVRGALSARATSAGLGESVVALVPAARAANFAADLVAEGFIVVELAPGARADLAPEPSA</sequence>
<dbReference type="InterPro" id="IPR036554">
    <property type="entry name" value="GHMP_kinase_C_sf"/>
</dbReference>
<evidence type="ECO:0000256" key="4">
    <source>
        <dbReference type="ARBA" id="ARBA00022777"/>
    </source>
</evidence>
<organism evidence="9 10">
    <name type="scientific">Corynebacterium guangdongense</name>
    <dbReference type="NCBI Taxonomy" id="1783348"/>
    <lineage>
        <taxon>Bacteria</taxon>
        <taxon>Bacillati</taxon>
        <taxon>Actinomycetota</taxon>
        <taxon>Actinomycetes</taxon>
        <taxon>Mycobacteriales</taxon>
        <taxon>Corynebacteriaceae</taxon>
        <taxon>Corynebacterium</taxon>
    </lineage>
</organism>
<keyword evidence="3" id="KW-0547">Nucleotide-binding</keyword>
<proteinExistence type="inferred from homology"/>
<dbReference type="InterPro" id="IPR019539">
    <property type="entry name" value="GalKase_N"/>
</dbReference>
<feature type="domain" description="Galactokinase N-terminal" evidence="8">
    <location>
        <begin position="18"/>
        <end position="66"/>
    </location>
</feature>
<feature type="domain" description="GHMP kinase C-terminal" evidence="7">
    <location>
        <begin position="337"/>
        <end position="410"/>
    </location>
</feature>
<evidence type="ECO:0000259" key="7">
    <source>
        <dbReference type="Pfam" id="PF08544"/>
    </source>
</evidence>
<dbReference type="RefSeq" id="WP_290194933.1">
    <property type="nucleotide sequence ID" value="NZ_CP047654.1"/>
</dbReference>
<dbReference type="SUPFAM" id="SSF54211">
    <property type="entry name" value="Ribosomal protein S5 domain 2-like"/>
    <property type="match status" value="1"/>
</dbReference>
<evidence type="ECO:0000256" key="2">
    <source>
        <dbReference type="ARBA" id="ARBA00022679"/>
    </source>
</evidence>
<evidence type="ECO:0000259" key="8">
    <source>
        <dbReference type="Pfam" id="PF10509"/>
    </source>
</evidence>
<comment type="similarity">
    <text evidence="1">Belongs to the GHMP kinase family. GalK subfamily.</text>
</comment>
<dbReference type="Pfam" id="PF10509">
    <property type="entry name" value="GalKase_gal_bdg"/>
    <property type="match status" value="1"/>
</dbReference>
<keyword evidence="10" id="KW-1185">Reference proteome</keyword>